<sequence>MLLANDTFLLEQNLCIQPGLWSYDHIIGRRRMLVSTIQKTDIAHSSWKQRALDNIDAPRKLFLLENSLPTFKSPKSNVEPIQSRVLCGRSRNSNTSSVDISILCMWAGGEYALNRGSSSFLSEPLSTSSDGIGSGSENNATSAPPGSGS</sequence>
<dbReference type="Proteomes" id="UP000828251">
    <property type="component" value="Unassembled WGS sequence"/>
</dbReference>
<organism evidence="2 3">
    <name type="scientific">Gossypium stocksii</name>
    <dbReference type="NCBI Taxonomy" id="47602"/>
    <lineage>
        <taxon>Eukaryota</taxon>
        <taxon>Viridiplantae</taxon>
        <taxon>Streptophyta</taxon>
        <taxon>Embryophyta</taxon>
        <taxon>Tracheophyta</taxon>
        <taxon>Spermatophyta</taxon>
        <taxon>Magnoliopsida</taxon>
        <taxon>eudicotyledons</taxon>
        <taxon>Gunneridae</taxon>
        <taxon>Pentapetalae</taxon>
        <taxon>rosids</taxon>
        <taxon>malvids</taxon>
        <taxon>Malvales</taxon>
        <taxon>Malvaceae</taxon>
        <taxon>Malvoideae</taxon>
        <taxon>Gossypium</taxon>
    </lineage>
</organism>
<reference evidence="2 3" key="1">
    <citation type="journal article" date="2021" name="Plant Biotechnol. J.">
        <title>Multi-omics assisted identification of the key and species-specific regulatory components of drought-tolerant mechanisms in Gossypium stocksii.</title>
        <authorList>
            <person name="Yu D."/>
            <person name="Ke L."/>
            <person name="Zhang D."/>
            <person name="Wu Y."/>
            <person name="Sun Y."/>
            <person name="Mei J."/>
            <person name="Sun J."/>
            <person name="Sun Y."/>
        </authorList>
    </citation>
    <scope>NUCLEOTIDE SEQUENCE [LARGE SCALE GENOMIC DNA]</scope>
    <source>
        <strain evidence="3">cv. E1</strain>
        <tissue evidence="2">Leaf</tissue>
    </source>
</reference>
<dbReference type="AlphaFoldDB" id="A0A9D4A2K7"/>
<keyword evidence="3" id="KW-1185">Reference proteome</keyword>
<accession>A0A9D4A2K7</accession>
<evidence type="ECO:0000313" key="3">
    <source>
        <dbReference type="Proteomes" id="UP000828251"/>
    </source>
</evidence>
<dbReference type="EMBL" id="JAIQCV010000007">
    <property type="protein sequence ID" value="KAH1082285.1"/>
    <property type="molecule type" value="Genomic_DNA"/>
</dbReference>
<name>A0A9D4A2K7_9ROSI</name>
<evidence type="ECO:0000256" key="1">
    <source>
        <dbReference type="SAM" id="MobiDB-lite"/>
    </source>
</evidence>
<proteinExistence type="predicted"/>
<feature type="compositionally biased region" description="Low complexity" evidence="1">
    <location>
        <begin position="119"/>
        <end position="129"/>
    </location>
</feature>
<feature type="region of interest" description="Disordered" evidence="1">
    <location>
        <begin position="119"/>
        <end position="149"/>
    </location>
</feature>
<gene>
    <name evidence="2" type="ORF">J1N35_022046</name>
</gene>
<protein>
    <submittedName>
        <fullName evidence="2">Uncharacterized protein</fullName>
    </submittedName>
</protein>
<evidence type="ECO:0000313" key="2">
    <source>
        <dbReference type="EMBL" id="KAH1082285.1"/>
    </source>
</evidence>
<comment type="caution">
    <text evidence="2">The sequence shown here is derived from an EMBL/GenBank/DDBJ whole genome shotgun (WGS) entry which is preliminary data.</text>
</comment>
<feature type="compositionally biased region" description="Polar residues" evidence="1">
    <location>
        <begin position="135"/>
        <end position="149"/>
    </location>
</feature>